<feature type="region of interest" description="Disordered" evidence="4">
    <location>
        <begin position="74"/>
        <end position="120"/>
    </location>
</feature>
<dbReference type="Proteomes" id="UP001174909">
    <property type="component" value="Unassembled WGS sequence"/>
</dbReference>
<dbReference type="GO" id="GO:0036064">
    <property type="term" value="C:ciliary basal body"/>
    <property type="evidence" value="ECO:0007669"/>
    <property type="project" value="TreeGrafter"/>
</dbReference>
<dbReference type="GO" id="GO:1905515">
    <property type="term" value="P:non-motile cilium assembly"/>
    <property type="evidence" value="ECO:0007669"/>
    <property type="project" value="InterPro"/>
</dbReference>
<dbReference type="AlphaFoldDB" id="A0AA35TXD3"/>
<dbReference type="Pfam" id="PF07719">
    <property type="entry name" value="TPR_2"/>
    <property type="match status" value="1"/>
</dbReference>
<dbReference type="InterPro" id="IPR013105">
    <property type="entry name" value="TPR_2"/>
</dbReference>
<dbReference type="InterPro" id="IPR011990">
    <property type="entry name" value="TPR-like_helical_dom_sf"/>
</dbReference>
<keyword evidence="2 3" id="KW-0802">TPR repeat</keyword>
<feature type="repeat" description="TPR" evidence="3">
    <location>
        <begin position="244"/>
        <end position="277"/>
    </location>
</feature>
<dbReference type="CDD" id="cd21341">
    <property type="entry name" value="TTC8_N"/>
    <property type="match status" value="1"/>
</dbReference>
<evidence type="ECO:0000256" key="3">
    <source>
        <dbReference type="PROSITE-ProRule" id="PRU00339"/>
    </source>
</evidence>
<dbReference type="Gene3D" id="1.25.40.10">
    <property type="entry name" value="Tetratricopeptide repeat domain"/>
    <property type="match status" value="2"/>
</dbReference>
<dbReference type="FunFam" id="1.25.40.10:FF:000300">
    <property type="entry name" value="Tetratricopeptide repeat domain 8"/>
    <property type="match status" value="1"/>
</dbReference>
<dbReference type="PROSITE" id="PS50005">
    <property type="entry name" value="TPR"/>
    <property type="match status" value="4"/>
</dbReference>
<feature type="repeat" description="TPR" evidence="3">
    <location>
        <begin position="346"/>
        <end position="379"/>
    </location>
</feature>
<dbReference type="PANTHER" id="PTHR44177">
    <property type="entry name" value="TETRATRICOPEPTIDE REPEAT PROTEIN 8"/>
    <property type="match status" value="1"/>
</dbReference>
<feature type="repeat" description="TPR" evidence="3">
    <location>
        <begin position="383"/>
        <end position="416"/>
    </location>
</feature>
<reference evidence="5" key="1">
    <citation type="submission" date="2023-03" db="EMBL/GenBank/DDBJ databases">
        <authorList>
            <person name="Steffen K."/>
            <person name="Cardenas P."/>
        </authorList>
    </citation>
    <scope>NUCLEOTIDE SEQUENCE</scope>
</reference>
<keyword evidence="1" id="KW-0677">Repeat</keyword>
<dbReference type="InterPro" id="IPR019734">
    <property type="entry name" value="TPR_rpt"/>
</dbReference>
<dbReference type="GO" id="GO:0034464">
    <property type="term" value="C:BBSome"/>
    <property type="evidence" value="ECO:0007669"/>
    <property type="project" value="InterPro"/>
</dbReference>
<dbReference type="SMART" id="SM00028">
    <property type="entry name" value="TPR"/>
    <property type="match status" value="9"/>
</dbReference>
<gene>
    <name evidence="5" type="ORF">GBAR_LOCUS30308</name>
</gene>
<protein>
    <submittedName>
        <fullName evidence="5">Tetratricopeptide repeat protein 8</fullName>
    </submittedName>
</protein>
<accession>A0AA35TXD3</accession>
<evidence type="ECO:0000313" key="5">
    <source>
        <dbReference type="EMBL" id="CAI8055519.1"/>
    </source>
</evidence>
<keyword evidence="6" id="KW-1185">Reference proteome</keyword>
<comment type="caution">
    <text evidence="5">The sequence shown here is derived from an EMBL/GenBank/DDBJ whole genome shotgun (WGS) entry which is preliminary data.</text>
</comment>
<evidence type="ECO:0000256" key="4">
    <source>
        <dbReference type="SAM" id="MobiDB-lite"/>
    </source>
</evidence>
<feature type="repeat" description="TPR" evidence="3">
    <location>
        <begin position="417"/>
        <end position="450"/>
    </location>
</feature>
<dbReference type="PANTHER" id="PTHR44177:SF1">
    <property type="entry name" value="TETRATRICOPEPTIDE REPEAT PROTEIN 8"/>
    <property type="match status" value="1"/>
</dbReference>
<proteinExistence type="predicted"/>
<dbReference type="GO" id="GO:0097730">
    <property type="term" value="C:non-motile cilium"/>
    <property type="evidence" value="ECO:0007669"/>
    <property type="project" value="TreeGrafter"/>
</dbReference>
<organism evidence="5 6">
    <name type="scientific">Geodia barretti</name>
    <name type="common">Barrett's horny sponge</name>
    <dbReference type="NCBI Taxonomy" id="519541"/>
    <lineage>
        <taxon>Eukaryota</taxon>
        <taxon>Metazoa</taxon>
        <taxon>Porifera</taxon>
        <taxon>Demospongiae</taxon>
        <taxon>Heteroscleromorpha</taxon>
        <taxon>Tetractinellida</taxon>
        <taxon>Astrophorina</taxon>
        <taxon>Geodiidae</taxon>
        <taxon>Geodia</taxon>
    </lineage>
</organism>
<sequence>MDPLYMANSLFRRRRFEDCVQVCTEILEANPYDQAAWFLKLRSLTEQTYVDEVDMDEEGIAEAFLDDTAIADVARPGTSLKGPPGTTSRGLSQGIRPVSQSGRPLSGFVRPGTQGGRPGTMEQALRTARTAMTARPVTSASGRHVRLGTASMLTEPGGPFVDVSKLNMSKYSQRPALAKALFEYLFHHENNVRAALDLAALATEACQFGDWWWKIQLGKCYYRLGMYRDAESQFKSSLKHFSTIDMFLYLGKVYVKLDQPLSALDYYKRGLEKFPNNTSLLIAIARIHEGLNDLDSAVEYYRQVLKYDSTCVEAIACIGTHHFYNDQPEIALRFYRRLLQVGVYNAELFTNLGLCCFYAQQYDMAISCLLRGLQLSPNDDNTADVWYNIGHITLAVGSVSLAYQCFKLALTSNNSHAEAYNNLGVIEWRRGRGEQAMTCFQSSASISPHLYQPHYNLAAASEKTGNLHSSYSCVKKSLEVFPEHLDSAELMKQLQQHFAAL</sequence>
<evidence type="ECO:0000313" key="6">
    <source>
        <dbReference type="Proteomes" id="UP001174909"/>
    </source>
</evidence>
<dbReference type="Pfam" id="PF13374">
    <property type="entry name" value="TPR_10"/>
    <property type="match status" value="1"/>
</dbReference>
<name>A0AA35TXD3_GEOBA</name>
<evidence type="ECO:0000256" key="2">
    <source>
        <dbReference type="ARBA" id="ARBA00022803"/>
    </source>
</evidence>
<dbReference type="Pfam" id="PF13181">
    <property type="entry name" value="TPR_8"/>
    <property type="match status" value="1"/>
</dbReference>
<dbReference type="EMBL" id="CASHTH010004284">
    <property type="protein sequence ID" value="CAI8055519.1"/>
    <property type="molecule type" value="Genomic_DNA"/>
</dbReference>
<dbReference type="InterPro" id="IPR028796">
    <property type="entry name" value="BBS8"/>
</dbReference>
<dbReference type="SUPFAM" id="SSF48452">
    <property type="entry name" value="TPR-like"/>
    <property type="match status" value="1"/>
</dbReference>
<evidence type="ECO:0000256" key="1">
    <source>
        <dbReference type="ARBA" id="ARBA00022737"/>
    </source>
</evidence>